<evidence type="ECO:0008006" key="3">
    <source>
        <dbReference type="Google" id="ProtNLM"/>
    </source>
</evidence>
<gene>
    <name evidence="1" type="ORF">RM519_09240</name>
</gene>
<accession>A0ABU2Y5H2</accession>
<reference evidence="1 2" key="1">
    <citation type="submission" date="2023-09" db="EMBL/GenBank/DDBJ databases">
        <authorList>
            <person name="Rey-Velasco X."/>
        </authorList>
    </citation>
    <scope>NUCLEOTIDE SEQUENCE [LARGE SCALE GENOMIC DNA]</scope>
    <source>
        <strain evidence="1 2">P050</strain>
    </source>
</reference>
<sequence>MKYILLLSILALNFSGFSQEIGSIKDGEHIIKIHKTNNQFSCFYSDASLSVSTDLKSFQFPNIEQVYNIIMDGFENENNHKTYVLTNKDTIVKFEFNRINGEVQLKIKHNNLLNNTIGSTSALSKTQIHELFGSSIPN</sequence>
<dbReference type="RefSeq" id="WP_311593441.1">
    <property type="nucleotide sequence ID" value="NZ_JAVRHV010000004.1"/>
</dbReference>
<comment type="caution">
    <text evidence="1">The sequence shown here is derived from an EMBL/GenBank/DDBJ whole genome shotgun (WGS) entry which is preliminary data.</text>
</comment>
<dbReference type="Proteomes" id="UP001252186">
    <property type="component" value="Unassembled WGS sequence"/>
</dbReference>
<evidence type="ECO:0000313" key="2">
    <source>
        <dbReference type="Proteomes" id="UP001252186"/>
    </source>
</evidence>
<organism evidence="1 2">
    <name type="scientific">Urechidicola vernalis</name>
    <dbReference type="NCBI Taxonomy" id="3075600"/>
    <lineage>
        <taxon>Bacteria</taxon>
        <taxon>Pseudomonadati</taxon>
        <taxon>Bacteroidota</taxon>
        <taxon>Flavobacteriia</taxon>
        <taxon>Flavobacteriales</taxon>
        <taxon>Flavobacteriaceae</taxon>
        <taxon>Urechidicola</taxon>
    </lineage>
</organism>
<proteinExistence type="predicted"/>
<dbReference type="EMBL" id="JAVRHV010000004">
    <property type="protein sequence ID" value="MDT0553426.1"/>
    <property type="molecule type" value="Genomic_DNA"/>
</dbReference>
<protein>
    <recommendedName>
        <fullName evidence="3">DUF4251 domain-containing protein</fullName>
    </recommendedName>
</protein>
<name>A0ABU2Y5H2_9FLAO</name>
<evidence type="ECO:0000313" key="1">
    <source>
        <dbReference type="EMBL" id="MDT0553426.1"/>
    </source>
</evidence>
<keyword evidence="2" id="KW-1185">Reference proteome</keyword>